<organism evidence="2 3">
    <name type="scientific">Marinomonas pollencensis</name>
    <dbReference type="NCBI Taxonomy" id="491954"/>
    <lineage>
        <taxon>Bacteria</taxon>
        <taxon>Pseudomonadati</taxon>
        <taxon>Pseudomonadota</taxon>
        <taxon>Gammaproteobacteria</taxon>
        <taxon>Oceanospirillales</taxon>
        <taxon>Oceanospirillaceae</taxon>
        <taxon>Marinomonas</taxon>
    </lineage>
</organism>
<gene>
    <name evidence="2" type="ORF">DFP81_103150</name>
</gene>
<dbReference type="RefSeq" id="WP_115896832.1">
    <property type="nucleotide sequence ID" value="NZ_QUNG01000003.1"/>
</dbReference>
<sequence length="148" mass="16630">MRSTSVFPLVLFGLFGVVPFAIWTLLAITGTSFMRHSGLELFAGYGAIMLSFFNGVVFGQVLENPQRTYSRRVMSFSHLISLLAWGTLLMGVPTLSVMVLLLGFISTFWLEIRCLKLLFAHSDGHSKTRYVLITIVCVLHILVLFPHY</sequence>
<keyword evidence="1" id="KW-0812">Transmembrane</keyword>
<keyword evidence="1" id="KW-0472">Membrane</keyword>
<comment type="caution">
    <text evidence="2">The sequence shown here is derived from an EMBL/GenBank/DDBJ whole genome shotgun (WGS) entry which is preliminary data.</text>
</comment>
<dbReference type="AlphaFoldDB" id="A0A3E0DSM3"/>
<dbReference type="EMBL" id="QUNG01000003">
    <property type="protein sequence ID" value="REG84951.1"/>
    <property type="molecule type" value="Genomic_DNA"/>
</dbReference>
<protein>
    <submittedName>
        <fullName evidence="2">Uncharacterized protein DUF3429</fullName>
    </submittedName>
</protein>
<dbReference type="Pfam" id="PF11911">
    <property type="entry name" value="DUF3429"/>
    <property type="match status" value="1"/>
</dbReference>
<feature type="transmembrane region" description="Helical" evidence="1">
    <location>
        <begin position="130"/>
        <end position="147"/>
    </location>
</feature>
<dbReference type="OrthoDB" id="8591832at2"/>
<reference evidence="2 3" key="1">
    <citation type="submission" date="2018-08" db="EMBL/GenBank/DDBJ databases">
        <title>Genomic Encyclopedia of Type Strains, Phase III (KMG-III): the genomes of soil and plant-associated and newly described type strains.</title>
        <authorList>
            <person name="Whitman W."/>
        </authorList>
    </citation>
    <scope>NUCLEOTIDE SEQUENCE [LARGE SCALE GENOMIC DNA]</scope>
    <source>
        <strain evidence="2 3">CECT 7375</strain>
    </source>
</reference>
<proteinExistence type="predicted"/>
<accession>A0A3E0DSM3</accession>
<evidence type="ECO:0000313" key="2">
    <source>
        <dbReference type="EMBL" id="REG84951.1"/>
    </source>
</evidence>
<feature type="transmembrane region" description="Helical" evidence="1">
    <location>
        <begin position="82"/>
        <end position="110"/>
    </location>
</feature>
<keyword evidence="1" id="KW-1133">Transmembrane helix</keyword>
<feature type="transmembrane region" description="Helical" evidence="1">
    <location>
        <begin position="41"/>
        <end position="62"/>
    </location>
</feature>
<evidence type="ECO:0000313" key="3">
    <source>
        <dbReference type="Proteomes" id="UP000256542"/>
    </source>
</evidence>
<dbReference type="InterPro" id="IPR021836">
    <property type="entry name" value="DUF3429"/>
</dbReference>
<dbReference type="Proteomes" id="UP000256542">
    <property type="component" value="Unassembled WGS sequence"/>
</dbReference>
<evidence type="ECO:0000256" key="1">
    <source>
        <dbReference type="SAM" id="Phobius"/>
    </source>
</evidence>
<name>A0A3E0DSM3_9GAMM</name>
<feature type="transmembrane region" description="Helical" evidence="1">
    <location>
        <begin position="6"/>
        <end position="29"/>
    </location>
</feature>
<keyword evidence="3" id="KW-1185">Reference proteome</keyword>